<evidence type="ECO:0000313" key="1">
    <source>
        <dbReference type="EMBL" id="MBB6669249.1"/>
    </source>
</evidence>
<proteinExistence type="predicted"/>
<organism evidence="1 2">
    <name type="scientific">Cohnella nanjingensis</name>
    <dbReference type="NCBI Taxonomy" id="1387779"/>
    <lineage>
        <taxon>Bacteria</taxon>
        <taxon>Bacillati</taxon>
        <taxon>Bacillota</taxon>
        <taxon>Bacilli</taxon>
        <taxon>Bacillales</taxon>
        <taxon>Paenibacillaceae</taxon>
        <taxon>Cohnella</taxon>
    </lineage>
</organism>
<sequence>MRHIRFGELRIGSVSRSSGVFAGSNKQHGFKSFTKENQAFGSASGERSLLFDVKSKVKDADQVDAGWDGKKNDK</sequence>
<comment type="caution">
    <text evidence="1">The sequence shown here is derived from an EMBL/GenBank/DDBJ whole genome shotgun (WGS) entry which is preliminary data.</text>
</comment>
<accession>A0A7X0VE71</accession>
<gene>
    <name evidence="1" type="ORF">H7C19_00950</name>
</gene>
<reference evidence="1 2" key="1">
    <citation type="submission" date="2020-08" db="EMBL/GenBank/DDBJ databases">
        <title>Cohnella phylogeny.</title>
        <authorList>
            <person name="Dunlap C."/>
        </authorList>
    </citation>
    <scope>NUCLEOTIDE SEQUENCE [LARGE SCALE GENOMIC DNA]</scope>
    <source>
        <strain evidence="1 2">DSM 28246</strain>
    </source>
</reference>
<name>A0A7X0VE71_9BACL</name>
<protein>
    <submittedName>
        <fullName evidence="1">Uncharacterized protein</fullName>
    </submittedName>
</protein>
<evidence type="ECO:0000313" key="2">
    <source>
        <dbReference type="Proteomes" id="UP000547209"/>
    </source>
</evidence>
<dbReference type="AlphaFoldDB" id="A0A7X0VE71"/>
<keyword evidence="2" id="KW-1185">Reference proteome</keyword>
<dbReference type="Proteomes" id="UP000547209">
    <property type="component" value="Unassembled WGS sequence"/>
</dbReference>
<dbReference type="RefSeq" id="WP_185140679.1">
    <property type="nucleotide sequence ID" value="NZ_JACJVP010000001.1"/>
</dbReference>
<dbReference type="EMBL" id="JACJVP010000001">
    <property type="protein sequence ID" value="MBB6669249.1"/>
    <property type="molecule type" value="Genomic_DNA"/>
</dbReference>